<dbReference type="PROSITE" id="PS51841">
    <property type="entry name" value="LTD"/>
    <property type="match status" value="1"/>
</dbReference>
<protein>
    <submittedName>
        <fullName evidence="2">Lamin tail domain-containing protein</fullName>
    </submittedName>
</protein>
<gene>
    <name evidence="2" type="ORF">FRY74_01510</name>
</gene>
<sequence>MKPLYLFIYLFFFIFNSCISQTLEKYEPQLIIKTIIPKGSICENEFGNQADWIEVYNDGDIAVDLGQCKWFITDNPKRPKKYRLPNQIIGPKKSIIIWCDDENRVRNQIHTNFKLSSYGETIVLSYKSDDELLIIDTVSYMPLDIDSQMAIFRTDKGLVYRQLSADREK</sequence>
<keyword evidence="3" id="KW-1185">Reference proteome</keyword>
<name>A0A5C6RWF8_9FLAO</name>
<dbReference type="OrthoDB" id="9806464at2"/>
<accession>A0A5C6RWF8</accession>
<dbReference type="SUPFAM" id="SSF74853">
    <property type="entry name" value="Lamin A/C globular tail domain"/>
    <property type="match status" value="1"/>
</dbReference>
<evidence type="ECO:0000313" key="3">
    <source>
        <dbReference type="Proteomes" id="UP000321721"/>
    </source>
</evidence>
<dbReference type="Pfam" id="PF00932">
    <property type="entry name" value="LTD"/>
    <property type="match status" value="1"/>
</dbReference>
<dbReference type="EMBL" id="VOOS01000001">
    <property type="protein sequence ID" value="TXB66886.1"/>
    <property type="molecule type" value="Genomic_DNA"/>
</dbReference>
<dbReference type="Proteomes" id="UP000321721">
    <property type="component" value="Unassembled WGS sequence"/>
</dbReference>
<feature type="domain" description="LTD" evidence="1">
    <location>
        <begin position="24"/>
        <end position="142"/>
    </location>
</feature>
<organism evidence="2 3">
    <name type="scientific">Vicingus serpentipes</name>
    <dbReference type="NCBI Taxonomy" id="1926625"/>
    <lineage>
        <taxon>Bacteria</taxon>
        <taxon>Pseudomonadati</taxon>
        <taxon>Bacteroidota</taxon>
        <taxon>Flavobacteriia</taxon>
        <taxon>Flavobacteriales</taxon>
        <taxon>Vicingaceae</taxon>
        <taxon>Vicingus</taxon>
    </lineage>
</organism>
<dbReference type="RefSeq" id="WP_147097917.1">
    <property type="nucleotide sequence ID" value="NZ_VOOS01000001.1"/>
</dbReference>
<dbReference type="AlphaFoldDB" id="A0A5C6RWF8"/>
<proteinExistence type="predicted"/>
<comment type="caution">
    <text evidence="2">The sequence shown here is derived from an EMBL/GenBank/DDBJ whole genome shotgun (WGS) entry which is preliminary data.</text>
</comment>
<dbReference type="InterPro" id="IPR001322">
    <property type="entry name" value="Lamin_tail_dom"/>
</dbReference>
<dbReference type="Gene3D" id="2.60.40.1260">
    <property type="entry name" value="Lamin Tail domain"/>
    <property type="match status" value="1"/>
</dbReference>
<dbReference type="InterPro" id="IPR036415">
    <property type="entry name" value="Lamin_tail_dom_sf"/>
</dbReference>
<evidence type="ECO:0000259" key="1">
    <source>
        <dbReference type="PROSITE" id="PS51841"/>
    </source>
</evidence>
<evidence type="ECO:0000313" key="2">
    <source>
        <dbReference type="EMBL" id="TXB66886.1"/>
    </source>
</evidence>
<reference evidence="2 3" key="1">
    <citation type="submission" date="2019-08" db="EMBL/GenBank/DDBJ databases">
        <title>Genome of Vicingus serpentipes NCIMB 15042.</title>
        <authorList>
            <person name="Bowman J.P."/>
        </authorList>
    </citation>
    <scope>NUCLEOTIDE SEQUENCE [LARGE SCALE GENOMIC DNA]</scope>
    <source>
        <strain evidence="2 3">NCIMB 15042</strain>
    </source>
</reference>